<comment type="caution">
    <text evidence="2">The sequence shown here is derived from an EMBL/GenBank/DDBJ whole genome shotgun (WGS) entry which is preliminary data.</text>
</comment>
<dbReference type="Gene3D" id="1.10.260.40">
    <property type="entry name" value="lambda repressor-like DNA-binding domains"/>
    <property type="match status" value="1"/>
</dbReference>
<reference evidence="2 3" key="1">
    <citation type="journal article" date="2021" name="Front. Microbiol.">
        <title>Comprehensive Comparative Genomics and Phenotyping of Methylobacterium Species.</title>
        <authorList>
            <person name="Alessa O."/>
            <person name="Ogura Y."/>
            <person name="Fujitani Y."/>
            <person name="Takami H."/>
            <person name="Hayashi T."/>
            <person name="Sahin N."/>
            <person name="Tani A."/>
        </authorList>
    </citation>
    <scope>NUCLEOTIDE SEQUENCE [LARGE SCALE GENOMIC DNA]</scope>
    <source>
        <strain evidence="2 3">DSM 23679</strain>
    </source>
</reference>
<gene>
    <name evidence="2" type="ORF">AFCDBAGC_3812</name>
</gene>
<evidence type="ECO:0000313" key="2">
    <source>
        <dbReference type="EMBL" id="GJD45934.1"/>
    </source>
</evidence>
<dbReference type="SMART" id="SM00530">
    <property type="entry name" value="HTH_XRE"/>
    <property type="match status" value="1"/>
</dbReference>
<keyword evidence="3" id="KW-1185">Reference proteome</keyword>
<dbReference type="PROSITE" id="PS50943">
    <property type="entry name" value="HTH_CROC1"/>
    <property type="match status" value="1"/>
</dbReference>
<dbReference type="Proteomes" id="UP001055117">
    <property type="component" value="Unassembled WGS sequence"/>
</dbReference>
<evidence type="ECO:0000313" key="3">
    <source>
        <dbReference type="Proteomes" id="UP001055117"/>
    </source>
</evidence>
<dbReference type="InterPro" id="IPR001387">
    <property type="entry name" value="Cro/C1-type_HTH"/>
</dbReference>
<dbReference type="RefSeq" id="WP_238272733.1">
    <property type="nucleotide sequence ID" value="NZ_BPQG01000057.1"/>
</dbReference>
<name>A0ABQ4QMG2_9HYPH</name>
<proteinExistence type="predicted"/>
<evidence type="ECO:0000259" key="1">
    <source>
        <dbReference type="PROSITE" id="PS50943"/>
    </source>
</evidence>
<sequence>MSDPTPKYAYENTKIANLIRDRINELSGVKTQRQIAAEIGYDKPQVLSMYKRGEAKVPLERLPAFARALDIDLVVLFRAGLEQWWPNEREALDQMFSERIVSARERALLEFITSGFQESDIDNAIALLEGLRRATRG</sequence>
<dbReference type="InterPro" id="IPR010982">
    <property type="entry name" value="Lambda_DNA-bd_dom_sf"/>
</dbReference>
<dbReference type="Pfam" id="PF01381">
    <property type="entry name" value="HTH_3"/>
    <property type="match status" value="1"/>
</dbReference>
<dbReference type="EMBL" id="BPQG01000057">
    <property type="protein sequence ID" value="GJD45934.1"/>
    <property type="molecule type" value="Genomic_DNA"/>
</dbReference>
<organism evidence="2 3">
    <name type="scientific">Methylobacterium cerastii</name>
    <dbReference type="NCBI Taxonomy" id="932741"/>
    <lineage>
        <taxon>Bacteria</taxon>
        <taxon>Pseudomonadati</taxon>
        <taxon>Pseudomonadota</taxon>
        <taxon>Alphaproteobacteria</taxon>
        <taxon>Hyphomicrobiales</taxon>
        <taxon>Methylobacteriaceae</taxon>
        <taxon>Methylobacterium</taxon>
    </lineage>
</organism>
<dbReference type="SUPFAM" id="SSF47413">
    <property type="entry name" value="lambda repressor-like DNA-binding domains"/>
    <property type="match status" value="1"/>
</dbReference>
<protein>
    <recommendedName>
        <fullName evidence="1">HTH cro/C1-type domain-containing protein</fullName>
    </recommendedName>
</protein>
<feature type="domain" description="HTH cro/C1-type" evidence="1">
    <location>
        <begin position="31"/>
        <end position="76"/>
    </location>
</feature>
<accession>A0ABQ4QMG2</accession>